<name>A0A840UE06_9GAMM</name>
<accession>A0A840UE06</accession>
<gene>
    <name evidence="1" type="ORF">HNR38_002104</name>
</gene>
<dbReference type="Proteomes" id="UP000591735">
    <property type="component" value="Unassembled WGS sequence"/>
</dbReference>
<dbReference type="RefSeq" id="WP_183703542.1">
    <property type="nucleotide sequence ID" value="NZ_JACHFE010000005.1"/>
</dbReference>
<comment type="caution">
    <text evidence="1">The sequence shown here is derived from an EMBL/GenBank/DDBJ whole genome shotgun (WGS) entry which is preliminary data.</text>
</comment>
<proteinExistence type="predicted"/>
<keyword evidence="2" id="KW-1185">Reference proteome</keyword>
<sequence>MKAARVQIATAVFLLILVAAFGLMMVDMNGEKDTSVRIGLQSPGTTWSFGSKQKLSWSVEGSSSGSHQLVIYLENRDTGRKGFIASQPVGNGSGEANYVVNAYTGPEGEPRRLENGSYTLEAAVYRASDDATVDYGYGQPGDRVAEQDFGEIRVVNSDVRAE</sequence>
<evidence type="ECO:0000313" key="2">
    <source>
        <dbReference type="Proteomes" id="UP000591735"/>
    </source>
</evidence>
<evidence type="ECO:0000313" key="1">
    <source>
        <dbReference type="EMBL" id="MBB5321610.1"/>
    </source>
</evidence>
<reference evidence="1 2" key="1">
    <citation type="submission" date="2020-08" db="EMBL/GenBank/DDBJ databases">
        <title>Genomic Encyclopedia of Type Strains, Phase IV (KMG-IV): sequencing the most valuable type-strain genomes for metagenomic binning, comparative biology and taxonomic classification.</title>
        <authorList>
            <person name="Goeker M."/>
        </authorList>
    </citation>
    <scope>NUCLEOTIDE SEQUENCE [LARGE SCALE GENOMIC DNA]</scope>
    <source>
        <strain evidence="1 2">DSM 22359</strain>
    </source>
</reference>
<dbReference type="EMBL" id="JACHFE010000005">
    <property type="protein sequence ID" value="MBB5321610.1"/>
    <property type="molecule type" value="Genomic_DNA"/>
</dbReference>
<protein>
    <submittedName>
        <fullName evidence="1">Uncharacterized protein</fullName>
    </submittedName>
</protein>
<organism evidence="1 2">
    <name type="scientific">Marinobacter oulmenensis</name>
    <dbReference type="NCBI Taxonomy" id="643747"/>
    <lineage>
        <taxon>Bacteria</taxon>
        <taxon>Pseudomonadati</taxon>
        <taxon>Pseudomonadota</taxon>
        <taxon>Gammaproteobacteria</taxon>
        <taxon>Pseudomonadales</taxon>
        <taxon>Marinobacteraceae</taxon>
        <taxon>Marinobacter</taxon>
    </lineage>
</organism>
<dbReference type="AlphaFoldDB" id="A0A840UE06"/>